<dbReference type="EMBL" id="JABFDN010000007">
    <property type="protein sequence ID" value="NPU67559.1"/>
    <property type="molecule type" value="Genomic_DNA"/>
</dbReference>
<dbReference type="Gene3D" id="2.60.120.10">
    <property type="entry name" value="Jelly Rolls"/>
    <property type="match status" value="1"/>
</dbReference>
<dbReference type="Proteomes" id="UP000886476">
    <property type="component" value="Unassembled WGS sequence"/>
</dbReference>
<dbReference type="PROSITE" id="PS51063">
    <property type="entry name" value="HTH_CRP_2"/>
    <property type="match status" value="1"/>
</dbReference>
<keyword evidence="7" id="KW-1185">Reference proteome</keyword>
<dbReference type="Pfam" id="PF00027">
    <property type="entry name" value="cNMP_binding"/>
    <property type="match status" value="1"/>
</dbReference>
<dbReference type="SMART" id="SM00100">
    <property type="entry name" value="cNMP"/>
    <property type="match status" value="1"/>
</dbReference>
<feature type="domain" description="HTH crp-type" evidence="5">
    <location>
        <begin position="159"/>
        <end position="229"/>
    </location>
</feature>
<organism evidence="6 7">
    <name type="scientific">Bradyrhizobium aeschynomenes</name>
    <dbReference type="NCBI Taxonomy" id="2734909"/>
    <lineage>
        <taxon>Bacteria</taxon>
        <taxon>Pseudomonadati</taxon>
        <taxon>Pseudomonadota</taxon>
        <taxon>Alphaproteobacteria</taxon>
        <taxon>Hyphomicrobiales</taxon>
        <taxon>Nitrobacteraceae</taxon>
        <taxon>Bradyrhizobium</taxon>
    </lineage>
</organism>
<dbReference type="InterPro" id="IPR012318">
    <property type="entry name" value="HTH_CRP"/>
</dbReference>
<dbReference type="InterPro" id="IPR014710">
    <property type="entry name" value="RmlC-like_jellyroll"/>
</dbReference>
<dbReference type="CDD" id="cd00038">
    <property type="entry name" value="CAP_ED"/>
    <property type="match status" value="1"/>
</dbReference>
<keyword evidence="1" id="KW-0805">Transcription regulation</keyword>
<keyword evidence="3" id="KW-0804">Transcription</keyword>
<feature type="domain" description="Cyclic nucleotide-binding" evidence="4">
    <location>
        <begin position="25"/>
        <end position="145"/>
    </location>
</feature>
<evidence type="ECO:0000259" key="4">
    <source>
        <dbReference type="PROSITE" id="PS50042"/>
    </source>
</evidence>
<dbReference type="SUPFAM" id="SSF51206">
    <property type="entry name" value="cAMP-binding domain-like"/>
    <property type="match status" value="1"/>
</dbReference>
<proteinExistence type="predicted"/>
<dbReference type="InterPro" id="IPR000595">
    <property type="entry name" value="cNMP-bd_dom"/>
</dbReference>
<reference evidence="6" key="1">
    <citation type="submission" date="2020-05" db="EMBL/GenBank/DDBJ databases">
        <title>Nod-independent and nitrogen-fixing Bradyrhizobium aeschynomene sp. nov. isolated from nodules of Aeschynomene indica.</title>
        <authorList>
            <person name="Zhang Z."/>
        </authorList>
    </citation>
    <scope>NUCLEOTIDE SEQUENCE</scope>
    <source>
        <strain evidence="6">83012</strain>
    </source>
</reference>
<evidence type="ECO:0000313" key="6">
    <source>
        <dbReference type="EMBL" id="NPU67559.1"/>
    </source>
</evidence>
<dbReference type="SMART" id="SM00419">
    <property type="entry name" value="HTH_CRP"/>
    <property type="match status" value="1"/>
</dbReference>
<evidence type="ECO:0000313" key="7">
    <source>
        <dbReference type="Proteomes" id="UP000886476"/>
    </source>
</evidence>
<sequence>MAEEKKASSRSSGSGKLSVLRQHPIFRELESDALDQLCRYAKPTTLKRGATIFSKGDPGSSLYAVISGTVKISVSSPDGRNAILNLISAGEIFGEVAVLDGRERTADATANTNCEILVIDRREFLPFVRSQPVLAMKFIELLCDRLRWTSDQVEQVILQDLPRRLASALLGLTEKQKVDSASRTIAITQQEISEMVGMTRESINKQLRAWAAREWVRLEHGAIVLLNPEPLRGLAEAGPDEDE</sequence>
<evidence type="ECO:0000259" key="5">
    <source>
        <dbReference type="PROSITE" id="PS51063"/>
    </source>
</evidence>
<dbReference type="PANTHER" id="PTHR24567:SF68">
    <property type="entry name" value="DNA-BINDING TRANSCRIPTIONAL DUAL REGULATOR CRP"/>
    <property type="match status" value="1"/>
</dbReference>
<dbReference type="PROSITE" id="PS50042">
    <property type="entry name" value="CNMP_BINDING_3"/>
    <property type="match status" value="1"/>
</dbReference>
<dbReference type="PANTHER" id="PTHR24567">
    <property type="entry name" value="CRP FAMILY TRANSCRIPTIONAL REGULATORY PROTEIN"/>
    <property type="match status" value="1"/>
</dbReference>
<gene>
    <name evidence="6" type="ORF">HL667_21325</name>
</gene>
<evidence type="ECO:0000256" key="2">
    <source>
        <dbReference type="ARBA" id="ARBA00023125"/>
    </source>
</evidence>
<dbReference type="InterPro" id="IPR036390">
    <property type="entry name" value="WH_DNA-bd_sf"/>
</dbReference>
<dbReference type="InterPro" id="IPR036388">
    <property type="entry name" value="WH-like_DNA-bd_sf"/>
</dbReference>
<protein>
    <submittedName>
        <fullName evidence="6">Crp/Fnr family transcriptional regulator</fullName>
    </submittedName>
</protein>
<name>A0ABX2CH95_9BRAD</name>
<evidence type="ECO:0000256" key="1">
    <source>
        <dbReference type="ARBA" id="ARBA00023015"/>
    </source>
</evidence>
<keyword evidence="2" id="KW-0238">DNA-binding</keyword>
<dbReference type="InterPro" id="IPR050397">
    <property type="entry name" value="Env_Response_Regulators"/>
</dbReference>
<evidence type="ECO:0000256" key="3">
    <source>
        <dbReference type="ARBA" id="ARBA00023163"/>
    </source>
</evidence>
<accession>A0ABX2CH95</accession>
<dbReference type="Pfam" id="PF13545">
    <property type="entry name" value="HTH_Crp_2"/>
    <property type="match status" value="1"/>
</dbReference>
<dbReference type="InterPro" id="IPR018488">
    <property type="entry name" value="cNMP-bd_CS"/>
</dbReference>
<dbReference type="RefSeq" id="WP_172112638.1">
    <property type="nucleotide sequence ID" value="NZ_JABFDM010000005.1"/>
</dbReference>
<dbReference type="Gene3D" id="1.10.10.10">
    <property type="entry name" value="Winged helix-like DNA-binding domain superfamily/Winged helix DNA-binding domain"/>
    <property type="match status" value="1"/>
</dbReference>
<dbReference type="PROSITE" id="PS00889">
    <property type="entry name" value="CNMP_BINDING_2"/>
    <property type="match status" value="1"/>
</dbReference>
<dbReference type="InterPro" id="IPR018490">
    <property type="entry name" value="cNMP-bd_dom_sf"/>
</dbReference>
<dbReference type="SUPFAM" id="SSF46785">
    <property type="entry name" value="Winged helix' DNA-binding domain"/>
    <property type="match status" value="1"/>
</dbReference>
<comment type="caution">
    <text evidence="6">The sequence shown here is derived from an EMBL/GenBank/DDBJ whole genome shotgun (WGS) entry which is preliminary data.</text>
</comment>